<feature type="signal peptide" evidence="2">
    <location>
        <begin position="1"/>
        <end position="26"/>
    </location>
</feature>
<dbReference type="Proteomes" id="UP001500220">
    <property type="component" value="Unassembled WGS sequence"/>
</dbReference>
<feature type="region of interest" description="Disordered" evidence="1">
    <location>
        <begin position="126"/>
        <end position="171"/>
    </location>
</feature>
<sequence>MRKSVGLAGVVAASAGVLAGAAPAFADSADNDGINIGNDNNLSVLPVQLCGNNVAVLGAVVSLLSPQLNHCGNAPIVDHSSTPKPPTHDPKPPTPPTCEEWAPIQWPGSQWSDKWGQWHDKWGQWPDHCTQPPGLGQPPMHDRDTGSSVTDPSVPTAPTPVAVRGHHAVTG</sequence>
<proteinExistence type="predicted"/>
<feature type="region of interest" description="Disordered" evidence="1">
    <location>
        <begin position="75"/>
        <end position="97"/>
    </location>
</feature>
<keyword evidence="4" id="KW-1185">Reference proteome</keyword>
<name>A0ABN1C2B4_9PSEU</name>
<comment type="caution">
    <text evidence="3">The sequence shown here is derived from an EMBL/GenBank/DDBJ whole genome shotgun (WGS) entry which is preliminary data.</text>
</comment>
<feature type="chain" id="PRO_5047119439" description="DUF320 domain-containing protein" evidence="2">
    <location>
        <begin position="27"/>
        <end position="171"/>
    </location>
</feature>
<feature type="compositionally biased region" description="Low complexity" evidence="1">
    <location>
        <begin position="147"/>
        <end position="163"/>
    </location>
</feature>
<accession>A0ABN1C2B4</accession>
<evidence type="ECO:0000256" key="1">
    <source>
        <dbReference type="SAM" id="MobiDB-lite"/>
    </source>
</evidence>
<protein>
    <recommendedName>
        <fullName evidence="5">DUF320 domain-containing protein</fullName>
    </recommendedName>
</protein>
<evidence type="ECO:0000313" key="3">
    <source>
        <dbReference type="EMBL" id="GAA0509250.1"/>
    </source>
</evidence>
<keyword evidence="2" id="KW-0732">Signal</keyword>
<evidence type="ECO:0008006" key="5">
    <source>
        <dbReference type="Google" id="ProtNLM"/>
    </source>
</evidence>
<dbReference type="RefSeq" id="WP_346072194.1">
    <property type="nucleotide sequence ID" value="NZ_BAAAHC010000003.1"/>
</dbReference>
<organism evidence="3 4">
    <name type="scientific">Saccharopolyspora thermophila</name>
    <dbReference type="NCBI Taxonomy" id="89367"/>
    <lineage>
        <taxon>Bacteria</taxon>
        <taxon>Bacillati</taxon>
        <taxon>Actinomycetota</taxon>
        <taxon>Actinomycetes</taxon>
        <taxon>Pseudonocardiales</taxon>
        <taxon>Pseudonocardiaceae</taxon>
        <taxon>Saccharopolyspora</taxon>
    </lineage>
</organism>
<evidence type="ECO:0000313" key="4">
    <source>
        <dbReference type="Proteomes" id="UP001500220"/>
    </source>
</evidence>
<evidence type="ECO:0000256" key="2">
    <source>
        <dbReference type="SAM" id="SignalP"/>
    </source>
</evidence>
<dbReference type="EMBL" id="BAAAHC010000003">
    <property type="protein sequence ID" value="GAA0509250.1"/>
    <property type="molecule type" value="Genomic_DNA"/>
</dbReference>
<gene>
    <name evidence="3" type="ORF">GCM10009545_09180</name>
</gene>
<reference evidence="3 4" key="1">
    <citation type="journal article" date="2019" name="Int. J. Syst. Evol. Microbiol.">
        <title>The Global Catalogue of Microorganisms (GCM) 10K type strain sequencing project: providing services to taxonomists for standard genome sequencing and annotation.</title>
        <authorList>
            <consortium name="The Broad Institute Genomics Platform"/>
            <consortium name="The Broad Institute Genome Sequencing Center for Infectious Disease"/>
            <person name="Wu L."/>
            <person name="Ma J."/>
        </authorList>
    </citation>
    <scope>NUCLEOTIDE SEQUENCE [LARGE SCALE GENOMIC DNA]</scope>
    <source>
        <strain evidence="3 4">JCM 10664</strain>
    </source>
</reference>